<dbReference type="Gene3D" id="3.90.25.10">
    <property type="entry name" value="UDP-galactose 4-epimerase, domain 1"/>
    <property type="match status" value="1"/>
</dbReference>
<dbReference type="OrthoDB" id="9984533at2759"/>
<dbReference type="SUPFAM" id="SSF51735">
    <property type="entry name" value="NAD(P)-binding Rossmann-fold domains"/>
    <property type="match status" value="1"/>
</dbReference>
<evidence type="ECO:0000313" key="4">
    <source>
        <dbReference type="EMBL" id="TVY56350.1"/>
    </source>
</evidence>
<dbReference type="EMBL" id="QGMK01002741">
    <property type="protein sequence ID" value="TVY56350.1"/>
    <property type="molecule type" value="Genomic_DNA"/>
</dbReference>
<dbReference type="InterPro" id="IPR051609">
    <property type="entry name" value="NmrA/Isoflavone_reductase-like"/>
</dbReference>
<evidence type="ECO:0000256" key="1">
    <source>
        <dbReference type="ARBA" id="ARBA00022857"/>
    </source>
</evidence>
<proteinExistence type="predicted"/>
<evidence type="ECO:0000259" key="3">
    <source>
        <dbReference type="Pfam" id="PF05368"/>
    </source>
</evidence>
<feature type="domain" description="NmrA-like" evidence="3">
    <location>
        <begin position="24"/>
        <end position="246"/>
    </location>
</feature>
<dbReference type="AlphaFoldDB" id="A0A8T9BWF6"/>
<comment type="caution">
    <text evidence="4">The sequence shown here is derived from an EMBL/GenBank/DDBJ whole genome shotgun (WGS) entry which is preliminary data.</text>
</comment>
<gene>
    <name evidence="4" type="ORF">LSUE1_G009279</name>
</gene>
<dbReference type="InterPro" id="IPR036291">
    <property type="entry name" value="NAD(P)-bd_dom_sf"/>
</dbReference>
<dbReference type="Pfam" id="PF05368">
    <property type="entry name" value="NmrA"/>
    <property type="match status" value="1"/>
</dbReference>
<sequence length="265" mass="29235">MAPASRNIVVVATPTSPVLSHLLHALSLRSGFTITIITRETAINVSPATEHSHGHKHENGHTNGHQHLSEITHIQSDFSESQLKTHLKDAETIICVFQGSDVHLQAPIIDVASSLPNIKLFIPSEFGLDTSNAKVRELLPPYQTRFEVQQKLRSTALKWTAIYSGLCLEDAMKTEGVFGIDALWGSVVVFPGAETMKVPISSNKHIAHQIVETVNDDTNESSEVWRAGFKANIDELVGVAEKETDRVFDRYEGILDGARKEAKER</sequence>
<keyword evidence="1" id="KW-0521">NADP</keyword>
<keyword evidence="2" id="KW-0560">Oxidoreductase</keyword>
<dbReference type="GO" id="GO:0016491">
    <property type="term" value="F:oxidoreductase activity"/>
    <property type="evidence" value="ECO:0007669"/>
    <property type="project" value="UniProtKB-KW"/>
</dbReference>
<accession>A0A8T9BWF6</accession>
<name>A0A8T9BWF6_9HELO</name>
<organism evidence="4 5">
    <name type="scientific">Lachnellula suecica</name>
    <dbReference type="NCBI Taxonomy" id="602035"/>
    <lineage>
        <taxon>Eukaryota</taxon>
        <taxon>Fungi</taxon>
        <taxon>Dikarya</taxon>
        <taxon>Ascomycota</taxon>
        <taxon>Pezizomycotina</taxon>
        <taxon>Leotiomycetes</taxon>
        <taxon>Helotiales</taxon>
        <taxon>Lachnaceae</taxon>
        <taxon>Lachnellula</taxon>
    </lineage>
</organism>
<dbReference type="PANTHER" id="PTHR47706:SF9">
    <property type="entry name" value="NMRA-LIKE DOMAIN-CONTAINING PROTEIN-RELATED"/>
    <property type="match status" value="1"/>
</dbReference>
<dbReference type="InterPro" id="IPR008030">
    <property type="entry name" value="NmrA-like"/>
</dbReference>
<dbReference type="Gene3D" id="3.40.50.720">
    <property type="entry name" value="NAD(P)-binding Rossmann-like Domain"/>
    <property type="match status" value="1"/>
</dbReference>
<protein>
    <recommendedName>
        <fullName evidence="3">NmrA-like domain-containing protein</fullName>
    </recommendedName>
</protein>
<reference evidence="4 5" key="1">
    <citation type="submission" date="2018-05" db="EMBL/GenBank/DDBJ databases">
        <title>Genome sequencing and assembly of the regulated plant pathogen Lachnellula willkommii and related sister species for the development of diagnostic species identification markers.</title>
        <authorList>
            <person name="Giroux E."/>
            <person name="Bilodeau G."/>
        </authorList>
    </citation>
    <scope>NUCLEOTIDE SEQUENCE [LARGE SCALE GENOMIC DNA]</scope>
    <source>
        <strain evidence="4 5">CBS 268.59</strain>
    </source>
</reference>
<evidence type="ECO:0000313" key="5">
    <source>
        <dbReference type="Proteomes" id="UP000469558"/>
    </source>
</evidence>
<evidence type="ECO:0000256" key="2">
    <source>
        <dbReference type="ARBA" id="ARBA00023002"/>
    </source>
</evidence>
<dbReference type="PANTHER" id="PTHR47706">
    <property type="entry name" value="NMRA-LIKE FAMILY PROTEIN"/>
    <property type="match status" value="1"/>
</dbReference>
<dbReference type="Proteomes" id="UP000469558">
    <property type="component" value="Unassembled WGS sequence"/>
</dbReference>
<feature type="non-terminal residue" evidence="4">
    <location>
        <position position="265"/>
    </location>
</feature>
<keyword evidence="5" id="KW-1185">Reference proteome</keyword>